<accession>A0A6G9QP05</accession>
<dbReference type="InterPro" id="IPR029016">
    <property type="entry name" value="GAF-like_dom_sf"/>
</dbReference>
<evidence type="ECO:0000259" key="5">
    <source>
        <dbReference type="PROSITE" id="PS50887"/>
    </source>
</evidence>
<dbReference type="InterPro" id="IPR050469">
    <property type="entry name" value="Diguanylate_Cyclase"/>
</dbReference>
<dbReference type="EMBL" id="CP050313">
    <property type="protein sequence ID" value="QIR15823.1"/>
    <property type="molecule type" value="Genomic_DNA"/>
</dbReference>
<dbReference type="FunFam" id="3.30.70.270:FF:000001">
    <property type="entry name" value="Diguanylate cyclase domain protein"/>
    <property type="match status" value="1"/>
</dbReference>
<dbReference type="InterPro" id="IPR029787">
    <property type="entry name" value="Nucleotide_cyclase"/>
</dbReference>
<evidence type="ECO:0000313" key="6">
    <source>
        <dbReference type="EMBL" id="QIR15823.1"/>
    </source>
</evidence>
<comment type="catalytic activity">
    <reaction evidence="3">
        <text>2 GTP = 3',3'-c-di-GMP + 2 diphosphate</text>
        <dbReference type="Rhea" id="RHEA:24898"/>
        <dbReference type="ChEBI" id="CHEBI:33019"/>
        <dbReference type="ChEBI" id="CHEBI:37565"/>
        <dbReference type="ChEBI" id="CHEBI:58805"/>
        <dbReference type="EC" id="2.7.7.65"/>
    </reaction>
</comment>
<proteinExistence type="predicted"/>
<comment type="cofactor">
    <cofactor evidence="1">
        <name>Mg(2+)</name>
        <dbReference type="ChEBI" id="CHEBI:18420"/>
    </cofactor>
</comment>
<keyword evidence="4" id="KW-0472">Membrane</keyword>
<dbReference type="PROSITE" id="PS50887">
    <property type="entry name" value="GGDEF"/>
    <property type="match status" value="1"/>
</dbReference>
<keyword evidence="4" id="KW-1133">Transmembrane helix</keyword>
<feature type="transmembrane region" description="Helical" evidence="4">
    <location>
        <begin position="170"/>
        <end position="193"/>
    </location>
</feature>
<dbReference type="PANTHER" id="PTHR45138">
    <property type="entry name" value="REGULATORY COMPONENTS OF SENSORY TRANSDUCTION SYSTEM"/>
    <property type="match status" value="1"/>
</dbReference>
<evidence type="ECO:0000256" key="2">
    <source>
        <dbReference type="ARBA" id="ARBA00012528"/>
    </source>
</evidence>
<name>A0A6G9QP05_9GAMM</name>
<dbReference type="SUPFAM" id="SSF55073">
    <property type="entry name" value="Nucleotide cyclase"/>
    <property type="match status" value="1"/>
</dbReference>
<feature type="domain" description="GGDEF" evidence="5">
    <location>
        <begin position="401"/>
        <end position="535"/>
    </location>
</feature>
<keyword evidence="7" id="KW-1185">Reference proteome</keyword>
<evidence type="ECO:0000256" key="4">
    <source>
        <dbReference type="SAM" id="Phobius"/>
    </source>
</evidence>
<dbReference type="Gene3D" id="3.30.70.270">
    <property type="match status" value="1"/>
</dbReference>
<dbReference type="InterPro" id="IPR043128">
    <property type="entry name" value="Rev_trsase/Diguanyl_cyclase"/>
</dbReference>
<evidence type="ECO:0000256" key="3">
    <source>
        <dbReference type="ARBA" id="ARBA00034247"/>
    </source>
</evidence>
<dbReference type="InterPro" id="IPR000160">
    <property type="entry name" value="GGDEF_dom"/>
</dbReference>
<protein>
    <recommendedName>
        <fullName evidence="2">diguanylate cyclase</fullName>
        <ecNumber evidence="2">2.7.7.65</ecNumber>
    </recommendedName>
</protein>
<evidence type="ECO:0000256" key="1">
    <source>
        <dbReference type="ARBA" id="ARBA00001946"/>
    </source>
</evidence>
<evidence type="ECO:0000313" key="7">
    <source>
        <dbReference type="Proteomes" id="UP000502608"/>
    </source>
</evidence>
<dbReference type="CDD" id="cd01949">
    <property type="entry name" value="GGDEF"/>
    <property type="match status" value="1"/>
</dbReference>
<dbReference type="SMART" id="SM00267">
    <property type="entry name" value="GGDEF"/>
    <property type="match status" value="1"/>
</dbReference>
<reference evidence="6 7" key="1">
    <citation type="submission" date="2020-03" db="EMBL/GenBank/DDBJ databases">
        <title>Complete genome sequence of Shewanella sp.</title>
        <authorList>
            <person name="Kim Y.-S."/>
            <person name="Kim S.-J."/>
            <person name="Jung H.-K."/>
            <person name="Kim K.-H."/>
        </authorList>
    </citation>
    <scope>NUCLEOTIDE SEQUENCE [LARGE SCALE GENOMIC DNA]</scope>
    <source>
        <strain evidence="6 7">PN3F2</strain>
    </source>
</reference>
<dbReference type="PANTHER" id="PTHR45138:SF9">
    <property type="entry name" value="DIGUANYLATE CYCLASE DGCM-RELATED"/>
    <property type="match status" value="1"/>
</dbReference>
<dbReference type="EC" id="2.7.7.65" evidence="2"/>
<dbReference type="Proteomes" id="UP000502608">
    <property type="component" value="Chromosome"/>
</dbReference>
<dbReference type="Gene3D" id="3.30.450.40">
    <property type="match status" value="1"/>
</dbReference>
<dbReference type="SUPFAM" id="SSF55781">
    <property type="entry name" value="GAF domain-like"/>
    <property type="match status" value="1"/>
</dbReference>
<dbReference type="NCBIfam" id="TIGR00254">
    <property type="entry name" value="GGDEF"/>
    <property type="match status" value="1"/>
</dbReference>
<dbReference type="KEGG" id="saes:HBH39_16125"/>
<gene>
    <name evidence="6" type="ORF">HBH39_16125</name>
</gene>
<organism evidence="6 7">
    <name type="scientific">Shewanella aestuarii</name>
    <dbReference type="NCBI Taxonomy" id="1028752"/>
    <lineage>
        <taxon>Bacteria</taxon>
        <taxon>Pseudomonadati</taxon>
        <taxon>Pseudomonadota</taxon>
        <taxon>Gammaproteobacteria</taxon>
        <taxon>Alteromonadales</taxon>
        <taxon>Shewanellaceae</taxon>
        <taxon>Shewanella</taxon>
    </lineage>
</organism>
<feature type="transmembrane region" description="Helical" evidence="4">
    <location>
        <begin position="6"/>
        <end position="28"/>
    </location>
</feature>
<sequence length="538" mass="60651">MNQLSYKQLIALPVIIVILLIIYSSYLMSRQLEEYARFSHQEDQLLTLNHAVHYLENHGTTANIIQQINTISQITGKRLTLINLQGEVLADSALKQEEAEALENHGQRPEVLSVIQNLNSIGISWRYSNTLKTNLLYTTKSLQINNSTLLLRVAMPQTEVYQNLSIYRTLFYISGTIALLIVTGTGLLIAKYINRRIEEEHQVLERKVQERTQEISALNDISALFSACTDYEELYLILTSSCQQLFPKASGALAIYHSSKALFTNVTSWNLNNSTTHHTFSHDSCWALKVGRPYYKKINAIGCAHNTDHQLAANQLCIPLTARGETLGLLQLYSDEHNYLELNRTTLSTLGENLSLALAGLILLDELRTQALHDPLTGLFNRRHLDEALKSEVSPAKRNNTQLATMMIDADHFKRYNDIHGHDAGDYVLQALSKSILEILRSEDIACRYGGEEFVILLPQTSQQDSIEIAKRLRRVTRNTSLQFKGKTLPNLSLSIGITIFPTDSATENNILKQADAAMYHAKQHGRDQIVCYGDIQT</sequence>
<dbReference type="Pfam" id="PF00990">
    <property type="entry name" value="GGDEF"/>
    <property type="match status" value="1"/>
</dbReference>
<dbReference type="RefSeq" id="WP_167679679.1">
    <property type="nucleotide sequence ID" value="NZ_CP050313.1"/>
</dbReference>
<keyword evidence="4" id="KW-0812">Transmembrane</keyword>
<dbReference type="AlphaFoldDB" id="A0A6G9QP05"/>
<dbReference type="GO" id="GO:0052621">
    <property type="term" value="F:diguanylate cyclase activity"/>
    <property type="evidence" value="ECO:0007669"/>
    <property type="project" value="UniProtKB-EC"/>
</dbReference>